<dbReference type="Pfam" id="PF00756">
    <property type="entry name" value="Esterase"/>
    <property type="match status" value="1"/>
</dbReference>
<dbReference type="Proteomes" id="UP000016584">
    <property type="component" value="Unassembled WGS sequence"/>
</dbReference>
<comment type="similarity">
    <text evidence="1">Belongs to the esterase D family.</text>
</comment>
<dbReference type="PATRIC" id="fig|1346330.5.peg.2410"/>
<evidence type="ECO:0000313" key="3">
    <source>
        <dbReference type="EMBL" id="ERJ59078.1"/>
    </source>
</evidence>
<dbReference type="InterPro" id="IPR029058">
    <property type="entry name" value="AB_hydrolase_fold"/>
</dbReference>
<keyword evidence="2" id="KW-0378">Hydrolase</keyword>
<dbReference type="EMBL" id="ATDL01000015">
    <property type="protein sequence ID" value="ERJ59078.1"/>
    <property type="molecule type" value="Genomic_DNA"/>
</dbReference>
<dbReference type="GO" id="GO:0016788">
    <property type="term" value="F:hydrolase activity, acting on ester bonds"/>
    <property type="evidence" value="ECO:0007669"/>
    <property type="project" value="TreeGrafter"/>
</dbReference>
<evidence type="ECO:0008006" key="5">
    <source>
        <dbReference type="Google" id="ProtNLM"/>
    </source>
</evidence>
<dbReference type="AlphaFoldDB" id="U2J8W1"/>
<sequence>MIKKTLLFLMTIFFATISYGQTKTNLLTIGKSEQLHSRILKEDRTINVYIPADYQLQDTISYPVIYVLDGGIEEDWLHIAGTVHFNTQPWIARFPRSIVVGIEGNTRRKDFTFPVDNIDFIEKEGFQKSSFPQYGGSEKYINFIEQELQPYINQKYRTTTKKTIIGESLAGLLTTEILLNRPYLFNDYIIVSPSLWWGEQILLKNAEQLLEQNLKKKVNVYVGAPNKEEDIKMFQEAESLYHVLKSNKDIHSVFDYMPEETHATVIHQAVYNAFKKLYPKTTYSP</sequence>
<organism evidence="3 4">
    <name type="scientific">Sphingobacterium paucimobilis HER1398</name>
    <dbReference type="NCBI Taxonomy" id="1346330"/>
    <lineage>
        <taxon>Bacteria</taxon>
        <taxon>Pseudomonadati</taxon>
        <taxon>Bacteroidota</taxon>
        <taxon>Sphingobacteriia</taxon>
        <taxon>Sphingobacteriales</taxon>
        <taxon>Sphingobacteriaceae</taxon>
        <taxon>Sphingobacterium</taxon>
    </lineage>
</organism>
<reference evidence="3 4" key="1">
    <citation type="journal article" date="2013" name="Genome Announc.">
        <title>The Draft Genome Sequence of Sphingomonas paucimobilis Strain HER1398 (Proteobacteria), Host to the Giant PAU Phage, Indicates That It Is a Member of the Genus Sphingobacterium (Bacteroidetes).</title>
        <authorList>
            <person name="White R.A.III."/>
            <person name="Suttle C.A."/>
        </authorList>
    </citation>
    <scope>NUCLEOTIDE SEQUENCE [LARGE SCALE GENOMIC DNA]</scope>
    <source>
        <strain evidence="3 4">HER1398</strain>
    </source>
</reference>
<evidence type="ECO:0000256" key="2">
    <source>
        <dbReference type="ARBA" id="ARBA00022801"/>
    </source>
</evidence>
<dbReference type="InterPro" id="IPR052558">
    <property type="entry name" value="Siderophore_Hydrolase_D"/>
</dbReference>
<dbReference type="SUPFAM" id="SSF53474">
    <property type="entry name" value="alpha/beta-Hydrolases"/>
    <property type="match status" value="1"/>
</dbReference>
<dbReference type="InterPro" id="IPR000801">
    <property type="entry name" value="Esterase-like"/>
</dbReference>
<dbReference type="PANTHER" id="PTHR40841:SF2">
    <property type="entry name" value="SIDEROPHORE-DEGRADING ESTERASE (EUROFUNG)"/>
    <property type="match status" value="1"/>
</dbReference>
<proteinExistence type="inferred from homology"/>
<dbReference type="Gene3D" id="3.40.50.1820">
    <property type="entry name" value="alpha/beta hydrolase"/>
    <property type="match status" value="1"/>
</dbReference>
<dbReference type="PANTHER" id="PTHR40841">
    <property type="entry name" value="SIDEROPHORE TRIACETYLFUSARININE C ESTERASE"/>
    <property type="match status" value="1"/>
</dbReference>
<gene>
    <name evidence="3" type="ORF">M472_09870</name>
</gene>
<name>U2J8W1_9SPHI</name>
<dbReference type="OrthoDB" id="9784036at2"/>
<evidence type="ECO:0000256" key="1">
    <source>
        <dbReference type="ARBA" id="ARBA00005622"/>
    </source>
</evidence>
<keyword evidence="4" id="KW-1185">Reference proteome</keyword>
<dbReference type="eggNOG" id="COG2819">
    <property type="taxonomic scope" value="Bacteria"/>
</dbReference>
<evidence type="ECO:0000313" key="4">
    <source>
        <dbReference type="Proteomes" id="UP000016584"/>
    </source>
</evidence>
<dbReference type="STRING" id="1346330.M472_09870"/>
<comment type="caution">
    <text evidence="3">The sequence shown here is derived from an EMBL/GenBank/DDBJ whole genome shotgun (WGS) entry which is preliminary data.</text>
</comment>
<protein>
    <recommendedName>
        <fullName evidence="5">Esterase</fullName>
    </recommendedName>
</protein>
<accession>U2J8W1</accession>